<dbReference type="FunFam" id="3.40.190.80:FF:000005">
    <property type="entry name" value="3'(2'),5'-bisphosphate nucleotidase CysQ"/>
    <property type="match status" value="1"/>
</dbReference>
<dbReference type="InterPro" id="IPR000760">
    <property type="entry name" value="Inositol_monophosphatase-like"/>
</dbReference>
<feature type="binding site" evidence="4">
    <location>
        <position position="67"/>
    </location>
    <ligand>
        <name>substrate</name>
    </ligand>
</feature>
<dbReference type="Gene3D" id="3.30.540.10">
    <property type="entry name" value="Fructose-1,6-Bisphosphatase, subunit A, domain 1"/>
    <property type="match status" value="1"/>
</dbReference>
<evidence type="ECO:0000256" key="4">
    <source>
        <dbReference type="HAMAP-Rule" id="MF_02095"/>
    </source>
</evidence>
<feature type="binding site" evidence="4 5">
    <location>
        <position position="90"/>
    </location>
    <ligand>
        <name>Mg(2+)</name>
        <dbReference type="ChEBI" id="CHEBI:18420"/>
        <label>2</label>
    </ligand>
</feature>
<dbReference type="SUPFAM" id="SSF56655">
    <property type="entry name" value="Carbohydrate phosphatase"/>
    <property type="match status" value="1"/>
</dbReference>
<feature type="binding site" evidence="4">
    <location>
        <position position="67"/>
    </location>
    <ligand>
        <name>Mg(2+)</name>
        <dbReference type="ChEBI" id="CHEBI:18420"/>
        <label>1</label>
    </ligand>
</feature>
<evidence type="ECO:0000256" key="2">
    <source>
        <dbReference type="ARBA" id="ARBA00022723"/>
    </source>
</evidence>
<feature type="binding site" evidence="4">
    <location>
        <position position="87"/>
    </location>
    <ligand>
        <name>Mg(2+)</name>
        <dbReference type="ChEBI" id="CHEBI:18420"/>
        <label>1</label>
    </ligand>
</feature>
<reference evidence="6" key="1">
    <citation type="submission" date="2020-08" db="EMBL/GenBank/DDBJ databases">
        <title>Genome public.</title>
        <authorList>
            <person name="Liu C."/>
            <person name="Sun Q."/>
        </authorList>
    </citation>
    <scope>NUCLEOTIDE SEQUENCE</scope>
    <source>
        <strain evidence="6">N12</strain>
    </source>
</reference>
<dbReference type="CDD" id="cd01638">
    <property type="entry name" value="CysQ"/>
    <property type="match status" value="1"/>
</dbReference>
<dbReference type="GO" id="GO:0008441">
    <property type="term" value="F:3'(2'),5'-bisphosphate nucleotidase activity"/>
    <property type="evidence" value="ECO:0007669"/>
    <property type="project" value="UniProtKB-UniRule"/>
</dbReference>
<evidence type="ECO:0000313" key="7">
    <source>
        <dbReference type="Proteomes" id="UP000651085"/>
    </source>
</evidence>
<feature type="binding site" evidence="5">
    <location>
        <position position="67"/>
    </location>
    <ligand>
        <name>Mg(2+)</name>
        <dbReference type="ChEBI" id="CHEBI:18420"/>
        <label>1</label>
        <note>catalytic</note>
    </ligand>
</feature>
<feature type="binding site" evidence="5">
    <location>
        <position position="89"/>
    </location>
    <ligand>
        <name>Mg(2+)</name>
        <dbReference type="ChEBI" id="CHEBI:18420"/>
        <label>1</label>
        <note>catalytic</note>
    </ligand>
</feature>
<dbReference type="RefSeq" id="WP_262436029.1">
    <property type="nucleotide sequence ID" value="NZ_JACRTF010000001.1"/>
</dbReference>
<organism evidence="6 7">
    <name type="scientific">Jilunia laotingensis</name>
    <dbReference type="NCBI Taxonomy" id="2763675"/>
    <lineage>
        <taxon>Bacteria</taxon>
        <taxon>Pseudomonadati</taxon>
        <taxon>Bacteroidota</taxon>
        <taxon>Bacteroidia</taxon>
        <taxon>Bacteroidales</taxon>
        <taxon>Bacteroidaceae</taxon>
        <taxon>Jilunia</taxon>
    </lineage>
</organism>
<keyword evidence="3 4" id="KW-0460">Magnesium</keyword>
<protein>
    <recommendedName>
        <fullName evidence="4">3'(2'),5'-bisphosphate nucleotidase CysQ</fullName>
        <ecNumber evidence="4">3.1.3.7</ecNumber>
    </recommendedName>
    <alternativeName>
        <fullName evidence="4">3'(2'),5-bisphosphonucleoside 3'(2')-phosphohydrolase</fullName>
    </alternativeName>
    <alternativeName>
        <fullName evidence="4">3'-phosphoadenosine 5'-phosphate phosphatase</fullName>
        <shortName evidence="4">PAP phosphatase</shortName>
    </alternativeName>
</protein>
<comment type="function">
    <text evidence="4">Converts adenosine-3',5'-bisphosphate (PAP) to AMP.</text>
</comment>
<accession>A0A926IRX4</accession>
<dbReference type="HAMAP" id="MF_02095">
    <property type="entry name" value="CysQ"/>
    <property type="match status" value="1"/>
</dbReference>
<proteinExistence type="inferred from homology"/>
<dbReference type="Pfam" id="PF00459">
    <property type="entry name" value="Inositol_P"/>
    <property type="match status" value="1"/>
</dbReference>
<dbReference type="AlphaFoldDB" id="A0A926IRX4"/>
<dbReference type="EC" id="3.1.3.7" evidence="4"/>
<dbReference type="GO" id="GO:0050427">
    <property type="term" value="P:3'-phosphoadenosine 5'-phosphosulfate metabolic process"/>
    <property type="evidence" value="ECO:0007669"/>
    <property type="project" value="TreeGrafter"/>
</dbReference>
<feature type="binding site" evidence="4">
    <location>
        <position position="229"/>
    </location>
    <ligand>
        <name>substrate</name>
    </ligand>
</feature>
<dbReference type="NCBIfam" id="TIGR01331">
    <property type="entry name" value="bisphos_cysQ"/>
    <property type="match status" value="1"/>
</dbReference>
<dbReference type="Gene3D" id="3.40.190.80">
    <property type="match status" value="1"/>
</dbReference>
<evidence type="ECO:0000256" key="5">
    <source>
        <dbReference type="PIRSR" id="PIRSR600760-2"/>
    </source>
</evidence>
<dbReference type="EMBL" id="JACRTF010000001">
    <property type="protein sequence ID" value="MBC8594945.1"/>
    <property type="molecule type" value="Genomic_DNA"/>
</dbReference>
<evidence type="ECO:0000256" key="1">
    <source>
        <dbReference type="ARBA" id="ARBA00001625"/>
    </source>
</evidence>
<evidence type="ECO:0000313" key="6">
    <source>
        <dbReference type="EMBL" id="MBC8594945.1"/>
    </source>
</evidence>
<name>A0A926IRX4_9BACT</name>
<feature type="binding site" evidence="4">
    <location>
        <begin position="89"/>
        <end position="92"/>
    </location>
    <ligand>
        <name>substrate</name>
    </ligand>
</feature>
<sequence length="274" mass="30848">MEQKYLFVAVDAALRAGEKILSIYNDPSSDFEIERKADNSPLTIADRKAHETIAGILKDTPFPLLSEEGRHMDYTVRKDWRELWIVDPLDGTKEFIKRNGEFTVNIALVREGIPVIGVIYLPVKQELYFAEESLGAYKLSGITSLPDGVSVDKLIASAVRLPQPYSRDRYIVVASRSHLTPETEAYIHEMRQQHDNVELISSGSSIKICLVAEGKADVYPRFAPTMEWDTAAGHAIARAAGMEVYQAGQDVPLSYNKEDLLNPWFIVEKKRVNH</sequence>
<feature type="binding site" evidence="4">
    <location>
        <position position="87"/>
    </location>
    <ligand>
        <name>Mg(2+)</name>
        <dbReference type="ChEBI" id="CHEBI:18420"/>
        <label>2</label>
    </ligand>
</feature>
<dbReference type="GO" id="GO:0000103">
    <property type="term" value="P:sulfate assimilation"/>
    <property type="evidence" value="ECO:0007669"/>
    <property type="project" value="TreeGrafter"/>
</dbReference>
<dbReference type="Proteomes" id="UP000651085">
    <property type="component" value="Unassembled WGS sequence"/>
</dbReference>
<evidence type="ECO:0000256" key="3">
    <source>
        <dbReference type="ARBA" id="ARBA00022842"/>
    </source>
</evidence>
<comment type="subcellular location">
    <subcellularLocation>
        <location evidence="4">Cell membrane</location>
        <topology evidence="4">Peripheral membrane protein</topology>
        <orientation evidence="4">Cytoplasmic side</orientation>
    </subcellularLocation>
</comment>
<comment type="similarity">
    <text evidence="4">Belongs to the inositol monophosphatase superfamily. CysQ family.</text>
</comment>
<keyword evidence="2 4" id="KW-0479">Metal-binding</keyword>
<keyword evidence="4" id="KW-1003">Cell membrane</keyword>
<comment type="caution">
    <text evidence="6">The sequence shown here is derived from an EMBL/GenBank/DDBJ whole genome shotgun (WGS) entry which is preliminary data.</text>
</comment>
<feature type="binding site" evidence="5">
    <location>
        <position position="229"/>
    </location>
    <ligand>
        <name>Mg(2+)</name>
        <dbReference type="ChEBI" id="CHEBI:18420"/>
        <label>1</label>
        <note>catalytic</note>
    </ligand>
</feature>
<dbReference type="PANTHER" id="PTHR43028">
    <property type="entry name" value="3'(2'),5'-BISPHOSPHATE NUCLEOTIDASE 1"/>
    <property type="match status" value="1"/>
</dbReference>
<comment type="cofactor">
    <cofactor evidence="4 5">
        <name>Mg(2+)</name>
        <dbReference type="ChEBI" id="CHEBI:18420"/>
    </cofactor>
</comment>
<gene>
    <name evidence="4 6" type="primary">cysQ</name>
    <name evidence="6" type="ORF">H8744_17175</name>
</gene>
<comment type="catalytic activity">
    <reaction evidence="1 4">
        <text>adenosine 3',5'-bisphosphate + H2O = AMP + phosphate</text>
        <dbReference type="Rhea" id="RHEA:10040"/>
        <dbReference type="ChEBI" id="CHEBI:15377"/>
        <dbReference type="ChEBI" id="CHEBI:43474"/>
        <dbReference type="ChEBI" id="CHEBI:58343"/>
        <dbReference type="ChEBI" id="CHEBI:456215"/>
        <dbReference type="EC" id="3.1.3.7"/>
    </reaction>
</comment>
<dbReference type="PROSITE" id="PS00629">
    <property type="entry name" value="IMP_1"/>
    <property type="match status" value="1"/>
</dbReference>
<dbReference type="GO" id="GO:0005886">
    <property type="term" value="C:plasma membrane"/>
    <property type="evidence" value="ECO:0007669"/>
    <property type="project" value="UniProtKB-SubCell"/>
</dbReference>
<dbReference type="GO" id="GO:0000287">
    <property type="term" value="F:magnesium ion binding"/>
    <property type="evidence" value="ECO:0007669"/>
    <property type="project" value="UniProtKB-UniRule"/>
</dbReference>
<keyword evidence="4 6" id="KW-0378">Hydrolase</keyword>
<feature type="binding site" evidence="5">
    <location>
        <position position="87"/>
    </location>
    <ligand>
        <name>Mg(2+)</name>
        <dbReference type="ChEBI" id="CHEBI:18420"/>
        <label>1</label>
        <note>catalytic</note>
    </ligand>
</feature>
<keyword evidence="4" id="KW-0472">Membrane</keyword>
<dbReference type="InterPro" id="IPR006240">
    <property type="entry name" value="CysQ"/>
</dbReference>
<dbReference type="PANTHER" id="PTHR43028:SF5">
    <property type="entry name" value="3'(2'),5'-BISPHOSPHATE NUCLEOTIDASE 1"/>
    <property type="match status" value="1"/>
</dbReference>
<feature type="binding site" evidence="4">
    <location>
        <position position="89"/>
    </location>
    <ligand>
        <name>Mg(2+)</name>
        <dbReference type="ChEBI" id="CHEBI:18420"/>
        <label>1</label>
    </ligand>
</feature>
<dbReference type="InterPro" id="IPR050725">
    <property type="entry name" value="CysQ/Inositol_MonoPase"/>
</dbReference>
<dbReference type="InterPro" id="IPR020583">
    <property type="entry name" value="Inositol_monoP_metal-BS"/>
</dbReference>
<keyword evidence="7" id="KW-1185">Reference proteome</keyword>
<feature type="binding site" evidence="4">
    <location>
        <position position="229"/>
    </location>
    <ligand>
        <name>Mg(2+)</name>
        <dbReference type="ChEBI" id="CHEBI:18420"/>
        <label>2</label>
    </ligand>
</feature>